<protein>
    <submittedName>
        <fullName evidence="2 3">Uncharacterized protein</fullName>
    </submittedName>
</protein>
<dbReference type="EMBL" id="AAZO01007273">
    <property type="status" value="NOT_ANNOTATED_CDS"/>
    <property type="molecule type" value="Genomic_DNA"/>
</dbReference>
<reference evidence="2" key="2">
    <citation type="submission" date="2007-04" db="EMBL/GenBank/DDBJ databases">
        <title>The genome of the human body louse.</title>
        <authorList>
            <consortium name="The Human Body Louse Genome Consortium"/>
            <person name="Kirkness E."/>
            <person name="Walenz B."/>
            <person name="Hass B."/>
            <person name="Bruggner R."/>
            <person name="Strausberg R."/>
        </authorList>
    </citation>
    <scope>NUCLEOTIDE SEQUENCE</scope>
    <source>
        <strain evidence="2">USDA</strain>
    </source>
</reference>
<reference evidence="2" key="1">
    <citation type="submission" date="2007-04" db="EMBL/GenBank/DDBJ databases">
        <title>Annotation of Pediculus humanus corporis strain USDA.</title>
        <authorList>
            <person name="Kirkness E."/>
            <person name="Hannick L."/>
            <person name="Hass B."/>
            <person name="Bruggner R."/>
            <person name="Lawson D."/>
            <person name="Bidwell S."/>
            <person name="Joardar V."/>
            <person name="Caler E."/>
            <person name="Walenz B."/>
            <person name="Inman J."/>
            <person name="Schobel S."/>
            <person name="Galinsky K."/>
            <person name="Amedeo P."/>
            <person name="Strausberg R."/>
        </authorList>
    </citation>
    <scope>NUCLEOTIDE SEQUENCE</scope>
    <source>
        <strain evidence="2">USDA</strain>
    </source>
</reference>
<dbReference type="Proteomes" id="UP000009046">
    <property type="component" value="Unassembled WGS sequence"/>
</dbReference>
<dbReference type="GeneID" id="8236813"/>
<keyword evidence="4" id="KW-1185">Reference proteome</keyword>
<feature type="compositionally biased region" description="Basic and acidic residues" evidence="1">
    <location>
        <begin position="271"/>
        <end position="288"/>
    </location>
</feature>
<feature type="compositionally biased region" description="Polar residues" evidence="1">
    <location>
        <begin position="92"/>
        <end position="103"/>
    </location>
</feature>
<sequence length="356" mass="40279">MRKHASQLADYIDKQKDLREKCLIQYQKQVLEKKKEKDAERGEGTKDDYNSFKTNSCESIANAATFVLRAGWGDEGGGPDSMSGCFGRPSKWKNNARTPASPTKRTKNLLDPIRRWNSFHMRDRKTTASQMKSLEEFRREFSTEKDGSAVENVVATPSMAATGLMGALPRVLALRSEYHPSDITMTETMQNKKQLSVETEHVEKSRAFSQGDVGKTLPLHLSELRKENGMTLTKQVTRDLLLPSKRNSNNKDSNVSDDGKSSNEGCATEPARSRTRSEGEKDDKDKMMRSSPKKLMRKKTKENLYANSMQGDKPRRWSERDDESEKLVVEIGGKCATYSRLSSSWDVDIDAEDSDW</sequence>
<dbReference type="EnsemblMetazoa" id="PHUM596860-RA">
    <property type="protein sequence ID" value="PHUM596860-PA"/>
    <property type="gene ID" value="PHUM596860"/>
</dbReference>
<evidence type="ECO:0000313" key="3">
    <source>
        <dbReference type="EnsemblMetazoa" id="PHUM596860-PA"/>
    </source>
</evidence>
<evidence type="ECO:0000313" key="2">
    <source>
        <dbReference type="EMBL" id="EEB19940.1"/>
    </source>
</evidence>
<feature type="compositionally biased region" description="Low complexity" evidence="1">
    <location>
        <begin position="244"/>
        <end position="253"/>
    </location>
</feature>
<evidence type="ECO:0000313" key="4">
    <source>
        <dbReference type="Proteomes" id="UP000009046"/>
    </source>
</evidence>
<dbReference type="VEuPathDB" id="VectorBase:PHUM596860"/>
<feature type="region of interest" description="Disordered" evidence="1">
    <location>
        <begin position="85"/>
        <end position="106"/>
    </location>
</feature>
<name>E0W2T4_PEDHC</name>
<feature type="compositionally biased region" description="Basic residues" evidence="1">
    <location>
        <begin position="291"/>
        <end position="300"/>
    </location>
</feature>
<dbReference type="HOGENOM" id="CLU_779155_0_0_1"/>
<accession>E0W2T4</accession>
<dbReference type="RefSeq" id="XP_002432678.1">
    <property type="nucleotide sequence ID" value="XM_002432633.1"/>
</dbReference>
<dbReference type="KEGG" id="phu:Phum_PHUM596860"/>
<dbReference type="EMBL" id="DS235879">
    <property type="protein sequence ID" value="EEB19940.1"/>
    <property type="molecule type" value="Genomic_DNA"/>
</dbReference>
<feature type="region of interest" description="Disordered" evidence="1">
    <location>
        <begin position="237"/>
        <end position="324"/>
    </location>
</feature>
<dbReference type="InParanoid" id="E0W2T4"/>
<reference evidence="3" key="3">
    <citation type="submission" date="2020-05" db="UniProtKB">
        <authorList>
            <consortium name="EnsemblMetazoa"/>
        </authorList>
    </citation>
    <scope>IDENTIFICATION</scope>
    <source>
        <strain evidence="3">USDA</strain>
    </source>
</reference>
<evidence type="ECO:0000256" key="1">
    <source>
        <dbReference type="SAM" id="MobiDB-lite"/>
    </source>
</evidence>
<proteinExistence type="predicted"/>
<gene>
    <name evidence="3" type="primary">8236813</name>
    <name evidence="2" type="ORF">Phum_PHUM596860</name>
</gene>
<feature type="compositionally biased region" description="Basic and acidic residues" evidence="1">
    <location>
        <begin position="312"/>
        <end position="324"/>
    </location>
</feature>
<organism>
    <name type="scientific">Pediculus humanus subsp. corporis</name>
    <name type="common">Body louse</name>
    <dbReference type="NCBI Taxonomy" id="121224"/>
    <lineage>
        <taxon>Eukaryota</taxon>
        <taxon>Metazoa</taxon>
        <taxon>Ecdysozoa</taxon>
        <taxon>Arthropoda</taxon>
        <taxon>Hexapoda</taxon>
        <taxon>Insecta</taxon>
        <taxon>Pterygota</taxon>
        <taxon>Neoptera</taxon>
        <taxon>Paraneoptera</taxon>
        <taxon>Psocodea</taxon>
        <taxon>Troctomorpha</taxon>
        <taxon>Phthiraptera</taxon>
        <taxon>Anoplura</taxon>
        <taxon>Pediculidae</taxon>
        <taxon>Pediculus</taxon>
    </lineage>
</organism>
<dbReference type="CTD" id="8236813"/>
<dbReference type="AlphaFoldDB" id="E0W2T4"/>